<evidence type="ECO:0000313" key="2">
    <source>
        <dbReference type="Proteomes" id="UP000192796"/>
    </source>
</evidence>
<dbReference type="Proteomes" id="UP000192796">
    <property type="component" value="Unassembled WGS sequence"/>
</dbReference>
<comment type="caution">
    <text evidence="1">The sequence shown here is derived from an EMBL/GenBank/DDBJ whole genome shotgun (WGS) entry which is preliminary data.</text>
</comment>
<protein>
    <submittedName>
        <fullName evidence="1">Uncharacterized protein</fullName>
    </submittedName>
</protein>
<accession>A0A1V9FJ42</accession>
<proteinExistence type="predicted"/>
<gene>
    <name evidence="1" type="ORF">A3860_07890</name>
</gene>
<sequence length="77" mass="8791">MMQIHSGMTKPWVGMLQCEPGGQKVESKCGIVTSKCGIQSLVSHFLSNLSSKLLKFYSYLHKMFLEYVSWTLHYAVF</sequence>
<organism evidence="1 2">
    <name type="scientific">Niastella vici</name>
    <dbReference type="NCBI Taxonomy" id="1703345"/>
    <lineage>
        <taxon>Bacteria</taxon>
        <taxon>Pseudomonadati</taxon>
        <taxon>Bacteroidota</taxon>
        <taxon>Chitinophagia</taxon>
        <taxon>Chitinophagales</taxon>
        <taxon>Chitinophagaceae</taxon>
        <taxon>Niastella</taxon>
    </lineage>
</organism>
<dbReference type="EMBL" id="LVYD01000102">
    <property type="protein sequence ID" value="OQP58236.1"/>
    <property type="molecule type" value="Genomic_DNA"/>
</dbReference>
<evidence type="ECO:0000313" key="1">
    <source>
        <dbReference type="EMBL" id="OQP58236.1"/>
    </source>
</evidence>
<dbReference type="STRING" id="1703345.A3860_07890"/>
<keyword evidence="2" id="KW-1185">Reference proteome</keyword>
<reference evidence="1 2" key="1">
    <citation type="submission" date="2016-03" db="EMBL/GenBank/DDBJ databases">
        <title>Niastella vici sp. nov., isolated from farmland soil.</title>
        <authorList>
            <person name="Chen L."/>
            <person name="Wang D."/>
            <person name="Yang S."/>
            <person name="Wang G."/>
        </authorList>
    </citation>
    <scope>NUCLEOTIDE SEQUENCE [LARGE SCALE GENOMIC DNA]</scope>
    <source>
        <strain evidence="1 2">DJ57</strain>
    </source>
</reference>
<name>A0A1V9FJ42_9BACT</name>
<dbReference type="AlphaFoldDB" id="A0A1V9FJ42"/>